<evidence type="ECO:0000259" key="1">
    <source>
        <dbReference type="Pfam" id="PF13966"/>
    </source>
</evidence>
<dbReference type="AlphaFoldDB" id="A0A6S7GH87"/>
<evidence type="ECO:0000313" key="3">
    <source>
        <dbReference type="Proteomes" id="UP001152795"/>
    </source>
</evidence>
<comment type="caution">
    <text evidence="2">The sequence shown here is derived from an EMBL/GenBank/DDBJ whole genome shotgun (WGS) entry which is preliminary data.</text>
</comment>
<accession>A0A6S7GH87</accession>
<reference evidence="2" key="1">
    <citation type="submission" date="2020-04" db="EMBL/GenBank/DDBJ databases">
        <authorList>
            <person name="Alioto T."/>
            <person name="Alioto T."/>
            <person name="Gomez Garrido J."/>
        </authorList>
    </citation>
    <scope>NUCLEOTIDE SEQUENCE</scope>
    <source>
        <strain evidence="2">A484AB</strain>
    </source>
</reference>
<gene>
    <name evidence="2" type="ORF">PACLA_8A022471</name>
</gene>
<dbReference type="InterPro" id="IPR026960">
    <property type="entry name" value="RVT-Znf"/>
</dbReference>
<dbReference type="OrthoDB" id="6114255at2759"/>
<organism evidence="2 3">
    <name type="scientific">Paramuricea clavata</name>
    <name type="common">Red gorgonian</name>
    <name type="synonym">Violescent sea-whip</name>
    <dbReference type="NCBI Taxonomy" id="317549"/>
    <lineage>
        <taxon>Eukaryota</taxon>
        <taxon>Metazoa</taxon>
        <taxon>Cnidaria</taxon>
        <taxon>Anthozoa</taxon>
        <taxon>Octocorallia</taxon>
        <taxon>Malacalcyonacea</taxon>
        <taxon>Plexauridae</taxon>
        <taxon>Paramuricea</taxon>
    </lineage>
</organism>
<keyword evidence="3" id="KW-1185">Reference proteome</keyword>
<proteinExistence type="predicted"/>
<dbReference type="Proteomes" id="UP001152795">
    <property type="component" value="Unassembled WGS sequence"/>
</dbReference>
<sequence>MKINSKNQLTCQESFFSSVTKFSFSHLSKVWSTAQSKFPKNIYNFTIRYINNSLPTRKNLSRWGLSSSSECSFCLGLESLLHVVAGCQCYLDRFTWRHNSILNFLANTLQTVNGSALYADVPGFKSPSIITGDTYRPDLLLSLSNGSLYVVELTVGYETNLENNVNRKKAKYKELVKQLDENFNEVNFINLSMSSLGIFAQECSTFLEMLGNVGLDKNYQTWIPKLSDPEVQFNLDPPTYQQITNVIRKMKSSGSPCPLDQLSIICFKRCPYLRTYLSKLIQEIWLSGTVPNEWKKACTILIHKKGNIDDPSNFRPITLESIPLKVFTSCLRNAIYSFLASNNFIEHGIQKGFTPNLSGTLEHTAQMADIINKARIRQRSVVITLLDLKNAFGEVHHNLIQSNLSRWGLSSSSECSFCLGLESLLLVVAGCQCYLDRFTWRHNSILNFLANTLQTVNGFALYADVPGFKSPSIITGDTYRPDLLLSLSNDSLYVVELTVGYETNLENNVNRKKAKYKELVKQLDENFNEVNFINLSMSSLGIFAQECSTFLEMLGNVGLDKNYQTYCVRKMMTIAIRSSLHAIFFAAEIRNGK</sequence>
<feature type="domain" description="Reverse transcriptase zinc-binding" evidence="1">
    <location>
        <begin position="27"/>
        <end position="89"/>
    </location>
</feature>
<evidence type="ECO:0000313" key="2">
    <source>
        <dbReference type="EMBL" id="CAB3992804.1"/>
    </source>
</evidence>
<dbReference type="EMBL" id="CACRXK020002127">
    <property type="protein sequence ID" value="CAB3992804.1"/>
    <property type="molecule type" value="Genomic_DNA"/>
</dbReference>
<name>A0A6S7GH87_PARCT</name>
<dbReference type="PANTHER" id="PTHR19446">
    <property type="entry name" value="REVERSE TRANSCRIPTASES"/>
    <property type="match status" value="1"/>
</dbReference>
<feature type="non-terminal residue" evidence="2">
    <location>
        <position position="593"/>
    </location>
</feature>
<protein>
    <recommendedName>
        <fullName evidence="1">Reverse transcriptase zinc-binding domain-containing protein</fullName>
    </recommendedName>
</protein>
<dbReference type="Pfam" id="PF13966">
    <property type="entry name" value="zf-RVT"/>
    <property type="match status" value="1"/>
</dbReference>